<evidence type="ECO:0000313" key="3">
    <source>
        <dbReference type="Proteomes" id="UP000298138"/>
    </source>
</evidence>
<proteinExistence type="predicted"/>
<organism evidence="2 3">
    <name type="scientific">Ascodesmis nigricans</name>
    <dbReference type="NCBI Taxonomy" id="341454"/>
    <lineage>
        <taxon>Eukaryota</taxon>
        <taxon>Fungi</taxon>
        <taxon>Dikarya</taxon>
        <taxon>Ascomycota</taxon>
        <taxon>Pezizomycotina</taxon>
        <taxon>Pezizomycetes</taxon>
        <taxon>Pezizales</taxon>
        <taxon>Ascodesmidaceae</taxon>
        <taxon>Ascodesmis</taxon>
    </lineage>
</organism>
<accession>A0A4S2MKU0</accession>
<dbReference type="Proteomes" id="UP000298138">
    <property type="component" value="Unassembled WGS sequence"/>
</dbReference>
<keyword evidence="3" id="KW-1185">Reference proteome</keyword>
<sequence length="151" mass="16317">MAMISDSHNSRAQATPGPILMSSRDCGISAFNPQRSTSISRYLLYTAHIAAPTGPSPRPSPSLSSTLTPTPLTQLESRAPSTHQPNNPTTPPFPHSPYPSSPSIVSPSLPAFTPPSPSLYLPYLLFASFRFPHRQPWTQPEGNLRCGVQVL</sequence>
<protein>
    <submittedName>
        <fullName evidence="2">Uncharacterized protein</fullName>
    </submittedName>
</protein>
<dbReference type="InParanoid" id="A0A4S2MKU0"/>
<evidence type="ECO:0000313" key="2">
    <source>
        <dbReference type="EMBL" id="TGZ77636.1"/>
    </source>
</evidence>
<evidence type="ECO:0000256" key="1">
    <source>
        <dbReference type="SAM" id="MobiDB-lite"/>
    </source>
</evidence>
<feature type="region of interest" description="Disordered" evidence="1">
    <location>
        <begin position="50"/>
        <end position="105"/>
    </location>
</feature>
<dbReference type="EMBL" id="ML220150">
    <property type="protein sequence ID" value="TGZ77636.1"/>
    <property type="molecule type" value="Genomic_DNA"/>
</dbReference>
<gene>
    <name evidence="2" type="ORF">EX30DRAFT_179097</name>
</gene>
<name>A0A4S2MKU0_9PEZI</name>
<feature type="compositionally biased region" description="Pro residues" evidence="1">
    <location>
        <begin position="88"/>
        <end position="100"/>
    </location>
</feature>
<dbReference type="AlphaFoldDB" id="A0A4S2MKU0"/>
<reference evidence="2 3" key="1">
    <citation type="submission" date="2019-04" db="EMBL/GenBank/DDBJ databases">
        <title>Comparative genomics and transcriptomics to analyze fruiting body development in filamentous ascomycetes.</title>
        <authorList>
            <consortium name="DOE Joint Genome Institute"/>
            <person name="Lutkenhaus R."/>
            <person name="Traeger S."/>
            <person name="Breuer J."/>
            <person name="Kuo A."/>
            <person name="Lipzen A."/>
            <person name="Pangilinan J."/>
            <person name="Dilworth D."/>
            <person name="Sandor L."/>
            <person name="Poggeler S."/>
            <person name="Barry K."/>
            <person name="Grigoriev I.V."/>
            <person name="Nowrousian M."/>
        </authorList>
    </citation>
    <scope>NUCLEOTIDE SEQUENCE [LARGE SCALE GENOMIC DNA]</scope>
    <source>
        <strain evidence="2 3">CBS 389.68</strain>
    </source>
</reference>
<feature type="compositionally biased region" description="Low complexity" evidence="1">
    <location>
        <begin position="61"/>
        <end position="73"/>
    </location>
</feature>